<dbReference type="InterPro" id="IPR043138">
    <property type="entry name" value="GGT_lsub"/>
</dbReference>
<proteinExistence type="inferred from homology"/>
<keyword evidence="4 11" id="KW-0808">Transferase</keyword>
<comment type="catalytic activity">
    <reaction evidence="1 11">
        <text>an S-substituted glutathione + H2O = an S-substituted L-cysteinylglycine + L-glutamate</text>
        <dbReference type="Rhea" id="RHEA:59468"/>
        <dbReference type="ChEBI" id="CHEBI:15377"/>
        <dbReference type="ChEBI" id="CHEBI:29985"/>
        <dbReference type="ChEBI" id="CHEBI:90779"/>
        <dbReference type="ChEBI" id="CHEBI:143103"/>
        <dbReference type="EC" id="3.4.19.13"/>
    </reaction>
</comment>
<dbReference type="GO" id="GO:0006751">
    <property type="term" value="P:glutathione catabolic process"/>
    <property type="evidence" value="ECO:0007669"/>
    <property type="project" value="UniProtKB-UniRule"/>
</dbReference>
<evidence type="ECO:0000256" key="4">
    <source>
        <dbReference type="ARBA" id="ARBA00022679"/>
    </source>
</evidence>
<protein>
    <recommendedName>
        <fullName evidence="11">Glutathione hydrolase proenzyme</fullName>
        <ecNumber evidence="11">2.3.2.2</ecNumber>
        <ecNumber evidence="11">3.4.19.13</ecNumber>
    </recommendedName>
    <component>
        <recommendedName>
            <fullName evidence="11">Glutathione hydrolase large chain</fullName>
        </recommendedName>
    </component>
    <component>
        <recommendedName>
            <fullName evidence="11">Glutathione hydrolase small chain</fullName>
        </recommendedName>
    </component>
</protein>
<keyword evidence="5 11" id="KW-0378">Hydrolase</keyword>
<dbReference type="Gene3D" id="1.10.246.130">
    <property type="match status" value="1"/>
</dbReference>
<dbReference type="EC" id="3.4.19.13" evidence="11"/>
<sequence length="613" mass="66831">MRSLYRYKKFSVFIFYLCFWGLLLGSQKLVSATVTLPLRTKKAMVVSAHPLASDVGLQMLRKGGNAVDAAVATTFAISVVEPFSAGIGGGGFLLLRDAKTGEIKALDFRERAPLKATRNMYLDAQGKVRPNATINGYLAVATPGTVAGLYEVHRRYGKLPWAELVKPAIALAKDGFILSSNVTWRSMPGYENRKQAILANPAARAIFTRRGELYQPGEKLVQRDLARTLTEISRHPNSFYTGNIARAIAADMAKNGGLITLQDLKLYKPIWRIPVCGNFRQTKVCSMPPPSSGGVHLLQMLNIIGDTDLKSWGWHHPDAIHLMVEAMKIAYADRSQLLGDPDFVKVPVQQLTSPAYAKLRRAEIDMSRAKPASEVKPATMKKTRRVLMINSPRLQLPVSPCPLVSPRLLVSLSPCPLEESTETSHLNIIDEQRNAVSLTFTVNLGFGSGVVTPGTGILLNNEMDDFVAAPGVPNAFGLVGNEANAIAPRKTPLSSMTPTIVTENNRLRMILGAPGGSTIITQVLQVILHILAYNMDAGAAVSVPRIHHQWLPDELRVEPFTLDALTLAELQRRGHKIQQETSPWGNINAIVVTPQGILEGAADPRGEGSPRGF</sequence>
<comment type="subunit">
    <text evidence="11">This enzyme consists of two polypeptide chains, which are synthesized in precursor form from a single polypeptide.</text>
</comment>
<feature type="binding site" evidence="10">
    <location>
        <begin position="494"/>
        <end position="495"/>
    </location>
    <ligand>
        <name>L-glutamate</name>
        <dbReference type="ChEBI" id="CHEBI:29985"/>
    </ligand>
</feature>
<evidence type="ECO:0000256" key="6">
    <source>
        <dbReference type="ARBA" id="ARBA00023145"/>
    </source>
</evidence>
<evidence type="ECO:0000256" key="3">
    <source>
        <dbReference type="ARBA" id="ARBA00009381"/>
    </source>
</evidence>
<dbReference type="InterPro" id="IPR051792">
    <property type="entry name" value="GGT_bact"/>
</dbReference>
<evidence type="ECO:0000256" key="1">
    <source>
        <dbReference type="ARBA" id="ARBA00001049"/>
    </source>
</evidence>
<dbReference type="NCBIfam" id="TIGR00066">
    <property type="entry name" value="g_glut_trans"/>
    <property type="match status" value="1"/>
</dbReference>
<evidence type="ECO:0000256" key="8">
    <source>
        <dbReference type="ARBA" id="ARBA00047417"/>
    </source>
</evidence>
<dbReference type="SUPFAM" id="SSF56235">
    <property type="entry name" value="N-terminal nucleophile aminohydrolases (Ntn hydrolases)"/>
    <property type="match status" value="1"/>
</dbReference>
<feature type="binding site" evidence="10">
    <location>
        <position position="109"/>
    </location>
    <ligand>
        <name>L-glutamate</name>
        <dbReference type="ChEBI" id="CHEBI:29985"/>
    </ligand>
</feature>
<name>A0A433N981_CHLFR</name>
<dbReference type="PANTHER" id="PTHR43199:SF1">
    <property type="entry name" value="GLUTATHIONE HYDROLASE PROENZYME"/>
    <property type="match status" value="1"/>
</dbReference>
<comment type="catalytic activity">
    <reaction evidence="2 11">
        <text>glutathione + H2O = L-cysteinylglycine + L-glutamate</text>
        <dbReference type="Rhea" id="RHEA:28807"/>
        <dbReference type="ChEBI" id="CHEBI:15377"/>
        <dbReference type="ChEBI" id="CHEBI:29985"/>
        <dbReference type="ChEBI" id="CHEBI:57925"/>
        <dbReference type="ChEBI" id="CHEBI:61694"/>
        <dbReference type="EC" id="3.4.19.13"/>
    </reaction>
</comment>
<dbReference type="UniPathway" id="UPA00204"/>
<evidence type="ECO:0000256" key="2">
    <source>
        <dbReference type="ARBA" id="ARBA00001089"/>
    </source>
</evidence>
<evidence type="ECO:0000256" key="9">
    <source>
        <dbReference type="PIRSR" id="PIRSR600101-1"/>
    </source>
</evidence>
<comment type="similarity">
    <text evidence="3 11">Belongs to the gamma-glutamyltransferase family.</text>
</comment>
<dbReference type="AlphaFoldDB" id="A0A433N981"/>
<dbReference type="RefSeq" id="WP_016876899.1">
    <property type="nucleotide sequence ID" value="NZ_AJLN01000063.1"/>
</dbReference>
<keyword evidence="13" id="KW-1185">Reference proteome</keyword>
<dbReference type="InterPro" id="IPR029055">
    <property type="entry name" value="Ntn_hydrolases_N"/>
</dbReference>
<evidence type="ECO:0000256" key="11">
    <source>
        <dbReference type="RuleBase" id="RU368036"/>
    </source>
</evidence>
<dbReference type="GO" id="GO:0036374">
    <property type="term" value="F:glutathione hydrolase activity"/>
    <property type="evidence" value="ECO:0007669"/>
    <property type="project" value="UniProtKB-UniRule"/>
</dbReference>
<dbReference type="GO" id="GO:0103068">
    <property type="term" value="F:leukotriene C4 gamma-glutamyl transferase activity"/>
    <property type="evidence" value="ECO:0007669"/>
    <property type="project" value="UniProtKB-EC"/>
</dbReference>
<organism evidence="12 13">
    <name type="scientific">Chlorogloeopsis fritschii PCC 6912</name>
    <dbReference type="NCBI Taxonomy" id="211165"/>
    <lineage>
        <taxon>Bacteria</taxon>
        <taxon>Bacillati</taxon>
        <taxon>Cyanobacteriota</taxon>
        <taxon>Cyanophyceae</taxon>
        <taxon>Nostocales</taxon>
        <taxon>Chlorogloeopsidaceae</taxon>
        <taxon>Chlorogloeopsis</taxon>
    </lineage>
</organism>
<gene>
    <name evidence="12" type="primary">ggt</name>
    <name evidence="12" type="ORF">PCC6912_36600</name>
</gene>
<evidence type="ECO:0000256" key="10">
    <source>
        <dbReference type="PIRSR" id="PIRSR600101-2"/>
    </source>
</evidence>
<dbReference type="EMBL" id="RSCJ01000015">
    <property type="protein sequence ID" value="RUR78318.1"/>
    <property type="molecule type" value="Genomic_DNA"/>
</dbReference>
<dbReference type="Pfam" id="PF01019">
    <property type="entry name" value="G_glu_transpept"/>
    <property type="match status" value="1"/>
</dbReference>
<keyword evidence="6 11" id="KW-0865">Zymogen</keyword>
<dbReference type="GO" id="GO:0006750">
    <property type="term" value="P:glutathione biosynthetic process"/>
    <property type="evidence" value="ECO:0007669"/>
    <property type="project" value="UniProtKB-KW"/>
</dbReference>
<dbReference type="InterPro" id="IPR043137">
    <property type="entry name" value="GGT_ssub_C"/>
</dbReference>
<feature type="binding site" evidence="10">
    <location>
        <position position="465"/>
    </location>
    <ligand>
        <name>L-glutamate</name>
        <dbReference type="ChEBI" id="CHEBI:29985"/>
    </ligand>
</feature>
<dbReference type="PANTHER" id="PTHR43199">
    <property type="entry name" value="GLUTATHIONE HYDROLASE"/>
    <property type="match status" value="1"/>
</dbReference>
<dbReference type="STRING" id="211165.GCA_000317285_02129"/>
<accession>A0A433N981</accession>
<evidence type="ECO:0000313" key="13">
    <source>
        <dbReference type="Proteomes" id="UP000268857"/>
    </source>
</evidence>
<dbReference type="OrthoDB" id="9781342at2"/>
<comment type="catalytic activity">
    <reaction evidence="8 11">
        <text>an N-terminal (5-L-glutamyl)-[peptide] + an alpha-amino acid = 5-L-glutamyl amino acid + an N-terminal L-alpha-aminoacyl-[peptide]</text>
        <dbReference type="Rhea" id="RHEA:23904"/>
        <dbReference type="Rhea" id="RHEA-COMP:9780"/>
        <dbReference type="Rhea" id="RHEA-COMP:9795"/>
        <dbReference type="ChEBI" id="CHEBI:77644"/>
        <dbReference type="ChEBI" id="CHEBI:78597"/>
        <dbReference type="ChEBI" id="CHEBI:78599"/>
        <dbReference type="ChEBI" id="CHEBI:78608"/>
        <dbReference type="EC" id="2.3.2.2"/>
    </reaction>
</comment>
<dbReference type="InterPro" id="IPR000101">
    <property type="entry name" value="GGT_peptidase"/>
</dbReference>
<keyword evidence="11" id="KW-0317">Glutathione biosynthesis</keyword>
<dbReference type="EC" id="2.3.2.2" evidence="11"/>
<comment type="PTM">
    <text evidence="11">Cleaved by autocatalysis into a large and a small subunit.</text>
</comment>
<evidence type="ECO:0000256" key="7">
    <source>
        <dbReference type="ARBA" id="ARBA00023315"/>
    </source>
</evidence>
<keyword evidence="7 11" id="KW-0012">Acyltransferase</keyword>
<comment type="pathway">
    <text evidence="11">Sulfur metabolism; glutathione metabolism.</text>
</comment>
<dbReference type="Proteomes" id="UP000268857">
    <property type="component" value="Unassembled WGS sequence"/>
</dbReference>
<evidence type="ECO:0000313" key="12">
    <source>
        <dbReference type="EMBL" id="RUR78318.1"/>
    </source>
</evidence>
<comment type="caution">
    <text evidence="12">The sequence shown here is derived from an EMBL/GenBank/DDBJ whole genome shotgun (WGS) entry which is preliminary data.</text>
</comment>
<reference evidence="12 13" key="1">
    <citation type="journal article" date="2019" name="Genome Biol. Evol.">
        <title>Day and night: Metabolic profiles and evolutionary relationships of six axenic non-marine cyanobacteria.</title>
        <authorList>
            <person name="Will S.E."/>
            <person name="Henke P."/>
            <person name="Boedeker C."/>
            <person name="Huang S."/>
            <person name="Brinkmann H."/>
            <person name="Rohde M."/>
            <person name="Jarek M."/>
            <person name="Friedl T."/>
            <person name="Seufert S."/>
            <person name="Schumacher M."/>
            <person name="Overmann J."/>
            <person name="Neumann-Schaal M."/>
            <person name="Petersen J."/>
        </authorList>
    </citation>
    <scope>NUCLEOTIDE SEQUENCE [LARGE SCALE GENOMIC DNA]</scope>
    <source>
        <strain evidence="12 13">PCC 6912</strain>
    </source>
</reference>
<dbReference type="Gene3D" id="3.60.20.40">
    <property type="match status" value="1"/>
</dbReference>
<evidence type="ECO:0000256" key="5">
    <source>
        <dbReference type="ARBA" id="ARBA00022801"/>
    </source>
</evidence>
<dbReference type="PRINTS" id="PR01210">
    <property type="entry name" value="GGTRANSPTASE"/>
</dbReference>
<feature type="binding site" evidence="10">
    <location>
        <position position="516"/>
    </location>
    <ligand>
        <name>L-glutamate</name>
        <dbReference type="ChEBI" id="CHEBI:29985"/>
    </ligand>
</feature>
<feature type="active site" description="Nucleophile" evidence="9">
    <location>
        <position position="423"/>
    </location>
</feature>
<feature type="binding site" evidence="10">
    <location>
        <begin position="441"/>
        <end position="443"/>
    </location>
    <ligand>
        <name>L-glutamate</name>
        <dbReference type="ChEBI" id="CHEBI:29985"/>
    </ligand>
</feature>